<feature type="compositionally biased region" description="Polar residues" evidence="1">
    <location>
        <begin position="15"/>
        <end position="28"/>
    </location>
</feature>
<feature type="transmembrane region" description="Helical" evidence="2">
    <location>
        <begin position="50"/>
        <end position="70"/>
    </location>
</feature>
<organism evidence="3 4">
    <name type="scientific">Cuscuta australis</name>
    <dbReference type="NCBI Taxonomy" id="267555"/>
    <lineage>
        <taxon>Eukaryota</taxon>
        <taxon>Viridiplantae</taxon>
        <taxon>Streptophyta</taxon>
        <taxon>Embryophyta</taxon>
        <taxon>Tracheophyta</taxon>
        <taxon>Spermatophyta</taxon>
        <taxon>Magnoliopsida</taxon>
        <taxon>eudicotyledons</taxon>
        <taxon>Gunneridae</taxon>
        <taxon>Pentapetalae</taxon>
        <taxon>asterids</taxon>
        <taxon>lamiids</taxon>
        <taxon>Solanales</taxon>
        <taxon>Convolvulaceae</taxon>
        <taxon>Cuscuteae</taxon>
        <taxon>Cuscuta</taxon>
        <taxon>Cuscuta subgen. Grammica</taxon>
        <taxon>Cuscuta sect. Cleistogrammica</taxon>
    </lineage>
</organism>
<comment type="caution">
    <text evidence="3">The sequence shown here is derived from an EMBL/GenBank/DDBJ whole genome shotgun (WGS) entry which is preliminary data.</text>
</comment>
<gene>
    <name evidence="3" type="ORF">DM860_010215</name>
</gene>
<dbReference type="Proteomes" id="UP000249390">
    <property type="component" value="Unassembled WGS sequence"/>
</dbReference>
<dbReference type="PANTHER" id="PTHR34774:SF1">
    <property type="entry name" value="EPHRIN-A3 PROTEIN"/>
    <property type="match status" value="1"/>
</dbReference>
<evidence type="ECO:0000313" key="3">
    <source>
        <dbReference type="EMBL" id="RAL41421.1"/>
    </source>
</evidence>
<sequence length="105" mass="11382">MSLDTKISSPHRRSQLQSAFSASPSLKKQSTRGDDHELGNCSTLINRHRFLLTALGLLGFLCTIYLYFAVTLGAAGTCSGFTGTEKAACHLEHGKAFAKGKLKFF</sequence>
<evidence type="ECO:0000256" key="1">
    <source>
        <dbReference type="SAM" id="MobiDB-lite"/>
    </source>
</evidence>
<proteinExistence type="predicted"/>
<protein>
    <submittedName>
        <fullName evidence="3">Uncharacterized protein</fullName>
    </submittedName>
</protein>
<keyword evidence="2" id="KW-0812">Transmembrane</keyword>
<dbReference type="PANTHER" id="PTHR34774">
    <property type="entry name" value="EPHRIN-A3 PROTEIN"/>
    <property type="match status" value="1"/>
</dbReference>
<name>A0A328DAT5_9ASTE</name>
<dbReference type="EMBL" id="NQVE01000188">
    <property type="protein sequence ID" value="RAL41421.1"/>
    <property type="molecule type" value="Genomic_DNA"/>
</dbReference>
<reference evidence="3 4" key="1">
    <citation type="submission" date="2018-06" db="EMBL/GenBank/DDBJ databases">
        <title>The Genome of Cuscuta australis (Dodder) Provides Insight into the Evolution of Plant Parasitism.</title>
        <authorList>
            <person name="Liu H."/>
        </authorList>
    </citation>
    <scope>NUCLEOTIDE SEQUENCE [LARGE SCALE GENOMIC DNA]</scope>
    <source>
        <strain evidence="4">cv. Yunnan</strain>
        <tissue evidence="3">Vines</tissue>
    </source>
</reference>
<evidence type="ECO:0000256" key="2">
    <source>
        <dbReference type="SAM" id="Phobius"/>
    </source>
</evidence>
<accession>A0A328DAT5</accession>
<keyword evidence="2" id="KW-1133">Transmembrane helix</keyword>
<keyword evidence="4" id="KW-1185">Reference proteome</keyword>
<evidence type="ECO:0000313" key="4">
    <source>
        <dbReference type="Proteomes" id="UP000249390"/>
    </source>
</evidence>
<feature type="region of interest" description="Disordered" evidence="1">
    <location>
        <begin position="1"/>
        <end position="38"/>
    </location>
</feature>
<dbReference type="AlphaFoldDB" id="A0A328DAT5"/>
<keyword evidence="2" id="KW-0472">Membrane</keyword>